<dbReference type="SUPFAM" id="SSF51126">
    <property type="entry name" value="Pectin lyase-like"/>
    <property type="match status" value="1"/>
</dbReference>
<feature type="domain" description="Rhamnogalacturonase A/B/Epimerase-like pectate lyase" evidence="2">
    <location>
        <begin position="125"/>
        <end position="193"/>
    </location>
</feature>
<name>A0ABW0I3P7_9BACL</name>
<dbReference type="InterPro" id="IPR006311">
    <property type="entry name" value="TAT_signal"/>
</dbReference>
<keyword evidence="1" id="KW-0472">Membrane</keyword>
<dbReference type="InterPro" id="IPR024535">
    <property type="entry name" value="RHGA/B-epi-like_pectate_lyase"/>
</dbReference>
<dbReference type="RefSeq" id="WP_378139639.1">
    <property type="nucleotide sequence ID" value="NZ_JBHSMI010000067.1"/>
</dbReference>
<keyword evidence="3" id="KW-0378">Hydrolase</keyword>
<keyword evidence="1" id="KW-0812">Transmembrane</keyword>
<comment type="caution">
    <text evidence="3">The sequence shown here is derived from an EMBL/GenBank/DDBJ whole genome shotgun (WGS) entry which is preliminary data.</text>
</comment>
<evidence type="ECO:0000313" key="3">
    <source>
        <dbReference type="EMBL" id="MFC5407195.1"/>
    </source>
</evidence>
<keyword evidence="1" id="KW-1133">Transmembrane helix</keyword>
<dbReference type="GO" id="GO:0016787">
    <property type="term" value="F:hydrolase activity"/>
    <property type="evidence" value="ECO:0007669"/>
    <property type="project" value="UniProtKB-KW"/>
</dbReference>
<dbReference type="Pfam" id="PF12708">
    <property type="entry name" value="Pect-lyase_RHGA_epim"/>
    <property type="match status" value="1"/>
</dbReference>
<dbReference type="EMBL" id="JBHSMI010000067">
    <property type="protein sequence ID" value="MFC5407195.1"/>
    <property type="molecule type" value="Genomic_DNA"/>
</dbReference>
<dbReference type="Proteomes" id="UP001596113">
    <property type="component" value="Unassembled WGS sequence"/>
</dbReference>
<organism evidence="3 4">
    <name type="scientific">Cohnella soli</name>
    <dbReference type="NCBI Taxonomy" id="425005"/>
    <lineage>
        <taxon>Bacteria</taxon>
        <taxon>Bacillati</taxon>
        <taxon>Bacillota</taxon>
        <taxon>Bacilli</taxon>
        <taxon>Bacillales</taxon>
        <taxon>Paenibacillaceae</taxon>
        <taxon>Cohnella</taxon>
    </lineage>
</organism>
<dbReference type="PROSITE" id="PS51318">
    <property type="entry name" value="TAT"/>
    <property type="match status" value="1"/>
</dbReference>
<dbReference type="Gene3D" id="2.160.20.10">
    <property type="entry name" value="Single-stranded right-handed beta-helix, Pectin lyase-like"/>
    <property type="match status" value="1"/>
</dbReference>
<evidence type="ECO:0000313" key="4">
    <source>
        <dbReference type="Proteomes" id="UP001596113"/>
    </source>
</evidence>
<dbReference type="InterPro" id="IPR011050">
    <property type="entry name" value="Pectin_lyase_fold/virulence"/>
</dbReference>
<keyword evidence="4" id="KW-1185">Reference proteome</keyword>
<proteinExistence type="predicted"/>
<dbReference type="InterPro" id="IPR012334">
    <property type="entry name" value="Pectin_lyas_fold"/>
</dbReference>
<protein>
    <submittedName>
        <fullName evidence="3">Glycosyl hydrolase family 28-related protein</fullName>
    </submittedName>
</protein>
<feature type="transmembrane region" description="Helical" evidence="1">
    <location>
        <begin position="20"/>
        <end position="37"/>
    </location>
</feature>
<sequence>MSDQQQSKDSSTKPVSRKKFLVSMGMTGAALAAGSLLSPTSLLPRAKAASGAGNVEVVTSISALKALSKTTYFFAFVTGYYASGDGGGGNYYFDSTDTTSADNGGTVIVASDGGRWKLAATDKISLRQFGAKGNGISDDTAATQAAMTWCADNNHALYVPSGTYIITSPVTTSVAITVVGEAQSPSATPSYPQGVPAVTFLSTVAADYCFKFGNSYQRGGQLRNFRIYGAGINGSGMLLKNQGWDGLIDSVVVEGFQQYGVTGDYIQDMHIRALGIIDCGTENVYPSLNLVNNCNSVHFDRLHIEITPYMLNISGGSDITFNGCHFEVSEYPSGGITVVNRYSRYSQIVINNGSNHIDFNACLFAPNSVQAVASHFGVAETSVAPFMIITSYKVNIRGCQFRQTQTGKSSNMVSFTSSSSCIVDGCAFDQVYMDQYAILLSGTTFINNDVTWIDNGTSTKFYGIANSSNGSPSRVKDNRFFCFNGSVSAKTSGYIVYTNAAIAPITLGDNEYYVSKFYKHHNTACKADAFVVRDQRVLNGVSTLDLERYDINTLFGYTATTTTSSIINPAAGQQVSFINYAVSTSTIQNGGIVVLKGSTNATLPTNGLLVLQETLNGILVEKSRNF</sequence>
<reference evidence="4" key="1">
    <citation type="journal article" date="2019" name="Int. J. Syst. Evol. Microbiol.">
        <title>The Global Catalogue of Microorganisms (GCM) 10K type strain sequencing project: providing services to taxonomists for standard genome sequencing and annotation.</title>
        <authorList>
            <consortium name="The Broad Institute Genomics Platform"/>
            <consortium name="The Broad Institute Genome Sequencing Center for Infectious Disease"/>
            <person name="Wu L."/>
            <person name="Ma J."/>
        </authorList>
    </citation>
    <scope>NUCLEOTIDE SEQUENCE [LARGE SCALE GENOMIC DNA]</scope>
    <source>
        <strain evidence="4">CGMCC 1.18575</strain>
    </source>
</reference>
<accession>A0ABW0I3P7</accession>
<evidence type="ECO:0000259" key="2">
    <source>
        <dbReference type="Pfam" id="PF12708"/>
    </source>
</evidence>
<gene>
    <name evidence="3" type="ORF">ACFPOF_31085</name>
</gene>
<evidence type="ECO:0000256" key="1">
    <source>
        <dbReference type="SAM" id="Phobius"/>
    </source>
</evidence>